<name>I7CJJ3_MYCHA</name>
<protein>
    <submittedName>
        <fullName evidence="1">Uncharacterized protein</fullName>
    </submittedName>
</protein>
<proteinExistence type="predicted"/>
<dbReference type="HOGENOM" id="CLU_2936641_0_0_14"/>
<dbReference type="PATRIC" id="fig|1212765.3.peg.497"/>
<gene>
    <name evidence="1" type="ordered locus">MHLP_02220</name>
</gene>
<reference evidence="1 2" key="1">
    <citation type="journal article" date="2012" name="J. Bacteriol.">
        <title>Genome Sequence of "Candidatus Mycoplasma haemolamae" Strain Purdue, a Red Blood Cell Pathogen of Alpacas (Vicugna pacos) and Llamas (Lama glama).</title>
        <authorList>
            <person name="Guimaraes A.M."/>
            <person name="Toth B."/>
            <person name="Santos A.P."/>
            <person name="do Nascimento N.C."/>
            <person name="Kritchevsky J.E."/>
            <person name="Messick J.B."/>
        </authorList>
    </citation>
    <scope>NUCLEOTIDE SEQUENCE [LARGE SCALE GENOMIC DNA]</scope>
    <source>
        <strain evidence="1 2">Purdue</strain>
    </source>
</reference>
<dbReference type="Proteomes" id="UP000006502">
    <property type="component" value="Chromosome"/>
</dbReference>
<evidence type="ECO:0000313" key="1">
    <source>
        <dbReference type="EMBL" id="AFO52024.1"/>
    </source>
</evidence>
<accession>I7CJJ3</accession>
<evidence type="ECO:0000313" key="2">
    <source>
        <dbReference type="Proteomes" id="UP000006502"/>
    </source>
</evidence>
<dbReference type="EMBL" id="CP003731">
    <property type="protein sequence ID" value="AFO52024.1"/>
    <property type="molecule type" value="Genomic_DNA"/>
</dbReference>
<sequence>MGQQGVFETRIAIRLELQAAGAERIPDLTIKLFVNKTVPEGCTCEETLSKPASVMRTSVS</sequence>
<keyword evidence="2" id="KW-1185">Reference proteome</keyword>
<dbReference type="AlphaFoldDB" id="I7CJJ3"/>
<dbReference type="KEGG" id="mhl:MHLP_02220"/>
<reference evidence="2" key="2">
    <citation type="submission" date="2012-07" db="EMBL/GenBank/DDBJ databases">
        <title>Complete genome sequence of 'Candidatus Mycoplasma haemolamae'.</title>
        <authorList>
            <person name="Guimaraes A.M.S."/>
            <person name="Toth B."/>
            <person name="Santos A.P."/>
            <person name="Nascimento N.C."/>
            <person name="Sojka J.E."/>
            <person name="Messick J.B."/>
        </authorList>
    </citation>
    <scope>NUCLEOTIDE SEQUENCE [LARGE SCALE GENOMIC DNA]</scope>
    <source>
        <strain evidence="2">Purdue</strain>
    </source>
</reference>
<organism evidence="1 2">
    <name type="scientific">Mycoplasma haematolamae (strain Purdue)</name>
    <dbReference type="NCBI Taxonomy" id="1212765"/>
    <lineage>
        <taxon>Bacteria</taxon>
        <taxon>Bacillati</taxon>
        <taxon>Mycoplasmatota</taxon>
        <taxon>Mollicutes</taxon>
        <taxon>Mycoplasmataceae</taxon>
        <taxon>Mycoplasma</taxon>
    </lineage>
</organism>